<dbReference type="PANTHER" id="PTHR12616">
    <property type="entry name" value="VACUOLAR PROTEIN SORTING VPS41"/>
    <property type="match status" value="1"/>
</dbReference>
<dbReference type="GO" id="GO:0034058">
    <property type="term" value="P:endosomal vesicle fusion"/>
    <property type="evidence" value="ECO:0007669"/>
    <property type="project" value="TreeGrafter"/>
</dbReference>
<evidence type="ECO:0000256" key="2">
    <source>
        <dbReference type="SAM" id="Phobius"/>
    </source>
</evidence>
<sequence>MMDFYEDVSNIISSAVSSPAGSLISEDDKLDSDIEADILHANIDENTTVRTCSPASFQSIKHFGMPQVFIRKALLSSVSSQLKNAAMKAHVGDPSCISFRKYVAIGTSKGVIFIFNLHQVLRLCFGNISPPNTPEAKAGEAQGPITALSQNPNGTLLMAVYSSGRIAVWQIPSSVLSEKSGQDTIKGRQNASDDESDTIESTQRNDNYTNSNLSTRSHARQEIPMAPKKRSSVSFLAVFVDVFFAYLMMHMALVTQHGLVGMKGESMCFFSGSRGEICAMEALGLNTLKTDKRFGSKQLDDQLREAKLSILNSSALLALASFTKLIIVQLRPRVQVSYWQVLEGPPAFLPFLNWYWCADSPESAFIAFGRGPAVHILQVSKISRSDNASVNFIPLSDSAFPDSSTSLHANNSKNNENQLKFKLLYSFSFGHNFLNLKWISHNQFIAVDENEQLHLLNNITGEILETTDISNAHLNYNSDLFKYPKISEALAFAGERACMHSITAYGSQLLLLGENGLYLIALRTWNESVIFLLRRKQLQSGLDYMEAALKSIKTVSQFDLSDSSDEIIDRNYSENLLHNQILTILREEVLHALVSEDNEYDNSTCLSSVIESVFRIVCMIKN</sequence>
<dbReference type="GO" id="GO:0006623">
    <property type="term" value="P:protein targeting to vacuole"/>
    <property type="evidence" value="ECO:0007669"/>
    <property type="project" value="InterPro"/>
</dbReference>
<dbReference type="PANTHER" id="PTHR12616:SF8">
    <property type="entry name" value="VACUOLAR PROTEIN SORTING-ASSOCIATED PROTEIN 8 HOMOLOG"/>
    <property type="match status" value="1"/>
</dbReference>
<dbReference type="STRING" id="6182.A0A4Z2CT40"/>
<evidence type="ECO:0000256" key="1">
    <source>
        <dbReference type="SAM" id="MobiDB-lite"/>
    </source>
</evidence>
<keyword evidence="2" id="KW-0812">Transmembrane</keyword>
<dbReference type="InterPro" id="IPR045111">
    <property type="entry name" value="Vps41/Vps8"/>
</dbReference>
<keyword evidence="2" id="KW-0472">Membrane</keyword>
<dbReference type="Proteomes" id="UP000311919">
    <property type="component" value="Unassembled WGS sequence"/>
</dbReference>
<organism evidence="3 4">
    <name type="scientific">Schistosoma japonicum</name>
    <name type="common">Blood fluke</name>
    <dbReference type="NCBI Taxonomy" id="6182"/>
    <lineage>
        <taxon>Eukaryota</taxon>
        <taxon>Metazoa</taxon>
        <taxon>Spiralia</taxon>
        <taxon>Lophotrochozoa</taxon>
        <taxon>Platyhelminthes</taxon>
        <taxon>Trematoda</taxon>
        <taxon>Digenea</taxon>
        <taxon>Strigeidida</taxon>
        <taxon>Schistosomatoidea</taxon>
        <taxon>Schistosomatidae</taxon>
        <taxon>Schistosoma</taxon>
    </lineage>
</organism>
<name>A0A4Z2CT40_SCHJA</name>
<accession>A0A4Z2CT40</accession>
<feature type="non-terminal residue" evidence="3">
    <location>
        <position position="622"/>
    </location>
</feature>
<dbReference type="Gene3D" id="2.130.10.10">
    <property type="entry name" value="YVTN repeat-like/Quinoprotein amine dehydrogenase"/>
    <property type="match status" value="1"/>
</dbReference>
<dbReference type="InterPro" id="IPR015943">
    <property type="entry name" value="WD40/YVTN_repeat-like_dom_sf"/>
</dbReference>
<dbReference type="EMBL" id="SKCS01000432">
    <property type="protein sequence ID" value="TNN07383.1"/>
    <property type="molecule type" value="Genomic_DNA"/>
</dbReference>
<feature type="region of interest" description="Disordered" evidence="1">
    <location>
        <begin position="180"/>
        <end position="225"/>
    </location>
</feature>
<protein>
    <submittedName>
        <fullName evidence="3">Vacuolar protein sorting-associated protein 8</fullName>
    </submittedName>
</protein>
<keyword evidence="4" id="KW-1185">Reference proteome</keyword>
<evidence type="ECO:0000313" key="3">
    <source>
        <dbReference type="EMBL" id="TNN07383.1"/>
    </source>
</evidence>
<dbReference type="GO" id="GO:0005770">
    <property type="term" value="C:late endosome"/>
    <property type="evidence" value="ECO:0007669"/>
    <property type="project" value="TreeGrafter"/>
</dbReference>
<dbReference type="InterPro" id="IPR036322">
    <property type="entry name" value="WD40_repeat_dom_sf"/>
</dbReference>
<dbReference type="AlphaFoldDB" id="A0A4Z2CT40"/>
<feature type="compositionally biased region" description="Polar residues" evidence="1">
    <location>
        <begin position="199"/>
        <end position="216"/>
    </location>
</feature>
<dbReference type="Pfam" id="PF23410">
    <property type="entry name" value="Beta-prop_VPS8"/>
    <property type="match status" value="2"/>
</dbReference>
<feature type="transmembrane region" description="Helical" evidence="2">
    <location>
        <begin position="233"/>
        <end position="253"/>
    </location>
</feature>
<dbReference type="GO" id="GO:0030897">
    <property type="term" value="C:HOPS complex"/>
    <property type="evidence" value="ECO:0007669"/>
    <property type="project" value="TreeGrafter"/>
</dbReference>
<evidence type="ECO:0000313" key="4">
    <source>
        <dbReference type="Proteomes" id="UP000311919"/>
    </source>
</evidence>
<dbReference type="OrthoDB" id="289913at2759"/>
<dbReference type="SUPFAM" id="SSF50978">
    <property type="entry name" value="WD40 repeat-like"/>
    <property type="match status" value="1"/>
</dbReference>
<comment type="caution">
    <text evidence="3">The sequence shown here is derived from an EMBL/GenBank/DDBJ whole genome shotgun (WGS) entry which is preliminary data.</text>
</comment>
<reference evidence="3 4" key="1">
    <citation type="submission" date="2019-03" db="EMBL/GenBank/DDBJ databases">
        <title>An improved genome assembly of the fluke Schistosoma japonicum.</title>
        <authorList>
            <person name="Hu W."/>
            <person name="Luo F."/>
            <person name="Yin M."/>
            <person name="Mo X."/>
            <person name="Sun C."/>
            <person name="Wu Q."/>
            <person name="Zhu B."/>
            <person name="Xiang M."/>
            <person name="Wang J."/>
            <person name="Wang Y."/>
            <person name="Zhang T."/>
            <person name="Xu B."/>
            <person name="Zheng H."/>
            <person name="Feng Z."/>
        </authorList>
    </citation>
    <scope>NUCLEOTIDE SEQUENCE [LARGE SCALE GENOMIC DNA]</scope>
    <source>
        <strain evidence="3">HuSjv2</strain>
        <tissue evidence="3">Worms</tissue>
    </source>
</reference>
<gene>
    <name evidence="3" type="ORF">EWB00_007794</name>
</gene>
<proteinExistence type="predicted"/>
<keyword evidence="2" id="KW-1133">Transmembrane helix</keyword>
<feature type="compositionally biased region" description="Polar residues" evidence="1">
    <location>
        <begin position="180"/>
        <end position="190"/>
    </location>
</feature>